<feature type="region of interest" description="Disordered" evidence="5">
    <location>
        <begin position="247"/>
        <end position="273"/>
    </location>
</feature>
<evidence type="ECO:0000313" key="10">
    <source>
        <dbReference type="Proteomes" id="UP000075663"/>
    </source>
</evidence>
<keyword evidence="3 6" id="KW-1133">Transmembrane helix</keyword>
<dbReference type="PANTHER" id="PTHR43066">
    <property type="entry name" value="RHOMBOID-RELATED PROTEIN"/>
    <property type="match status" value="1"/>
</dbReference>
<dbReference type="GO" id="GO:0004252">
    <property type="term" value="F:serine-type endopeptidase activity"/>
    <property type="evidence" value="ECO:0007669"/>
    <property type="project" value="InterPro"/>
</dbReference>
<evidence type="ECO:0000256" key="6">
    <source>
        <dbReference type="SAM" id="Phobius"/>
    </source>
</evidence>
<dbReference type="SUPFAM" id="SSF144091">
    <property type="entry name" value="Rhomboid-like"/>
    <property type="match status" value="1"/>
</dbReference>
<evidence type="ECO:0000256" key="5">
    <source>
        <dbReference type="SAM" id="MobiDB-lite"/>
    </source>
</evidence>
<gene>
    <name evidence="9" type="ORF">AWW67_01235</name>
</gene>
<feature type="transmembrane region" description="Helical" evidence="6">
    <location>
        <begin position="21"/>
        <end position="39"/>
    </location>
</feature>
<proteinExistence type="predicted"/>
<organism evidence="9 10">
    <name type="scientific">Roseivirga seohaensis</name>
    <dbReference type="NCBI Taxonomy" id="1914963"/>
    <lineage>
        <taxon>Bacteria</taxon>
        <taxon>Pseudomonadati</taxon>
        <taxon>Bacteroidota</taxon>
        <taxon>Cytophagia</taxon>
        <taxon>Cytophagales</taxon>
        <taxon>Roseivirgaceae</taxon>
        <taxon>Roseivirga</taxon>
    </lineage>
</organism>
<keyword evidence="4 6" id="KW-0472">Membrane</keyword>
<dbReference type="Pfam" id="PF01694">
    <property type="entry name" value="Rhomboid"/>
    <property type="match status" value="1"/>
</dbReference>
<evidence type="ECO:0000256" key="1">
    <source>
        <dbReference type="ARBA" id="ARBA00004141"/>
    </source>
</evidence>
<keyword evidence="2 6" id="KW-0812">Transmembrane</keyword>
<dbReference type="STRING" id="1914963.AWW67_01235"/>
<dbReference type="InterPro" id="IPR022764">
    <property type="entry name" value="Peptidase_S54_rhomboid_dom"/>
</dbReference>
<comment type="subcellular location">
    <subcellularLocation>
        <location evidence="1">Membrane</location>
        <topology evidence="1">Multi-pass membrane protein</topology>
    </subcellularLocation>
</comment>
<evidence type="ECO:0000256" key="2">
    <source>
        <dbReference type="ARBA" id="ARBA00022692"/>
    </source>
</evidence>
<dbReference type="RefSeq" id="WP_062300592.1">
    <property type="nucleotide sequence ID" value="NZ_LRPB01000012.1"/>
</dbReference>
<comment type="caution">
    <text evidence="9">The sequence shown here is derived from an EMBL/GenBank/DDBJ whole genome shotgun (WGS) entry which is preliminary data.</text>
</comment>
<feature type="transmembrane region" description="Helical" evidence="6">
    <location>
        <begin position="166"/>
        <end position="187"/>
    </location>
</feature>
<evidence type="ECO:0000259" key="8">
    <source>
        <dbReference type="Pfam" id="PF20216"/>
    </source>
</evidence>
<feature type="domain" description="DUF6576" evidence="8">
    <location>
        <begin position="270"/>
        <end position="303"/>
    </location>
</feature>
<dbReference type="EMBL" id="LRPB01000012">
    <property type="protein sequence ID" value="KYG84695.1"/>
    <property type="molecule type" value="Genomic_DNA"/>
</dbReference>
<evidence type="ECO:0000256" key="4">
    <source>
        <dbReference type="ARBA" id="ARBA00023136"/>
    </source>
</evidence>
<reference evidence="9 10" key="1">
    <citation type="submission" date="2016-01" db="EMBL/GenBank/DDBJ databases">
        <title>Genome sequencing of Roseivirga seohaensis SW-152.</title>
        <authorList>
            <person name="Selvaratnam C."/>
            <person name="Thevarajoo S."/>
            <person name="Goh K.M."/>
            <person name="Ee R."/>
            <person name="Chan K.-G."/>
            <person name="Chong C.S."/>
        </authorList>
    </citation>
    <scope>NUCLEOTIDE SEQUENCE [LARGE SCALE GENOMIC DNA]</scope>
    <source>
        <strain evidence="9 10">SW-152</strain>
    </source>
</reference>
<feature type="domain" description="Peptidase S54 rhomboid" evidence="7">
    <location>
        <begin position="68"/>
        <end position="209"/>
    </location>
</feature>
<feature type="transmembrane region" description="Helical" evidence="6">
    <location>
        <begin position="75"/>
        <end position="95"/>
    </location>
</feature>
<dbReference type="InterPro" id="IPR046483">
    <property type="entry name" value="DUF6576"/>
</dbReference>
<sequence>MNSILDDFKLAFKTGNILNQLIVINVVVFVMFGLLKLFFDFGQSTEVYQKVESFFSLPSNASRLLYRPWSLITHMFMHASIGHIFWNMLFMYWFGKIIVEYIGQNKLLGLYVWGGIGGALTFILAYNLIPLFGNEVNVAEALGASAAVNAIVVGAATFLPDYNVRLIFIGLVKLKYIAAFFVVSSLLNTTGINAGGEFAHLGGALIGYLSMKQLQGGSDWSIPVVQFITWVKSLFKPQPKIKVSYRSAKSSSSAKSTKSAKTPEKKKSETSQSEIDAILDKISERGYDALTKEEKQKLFNASKD</sequence>
<feature type="transmembrane region" description="Helical" evidence="6">
    <location>
        <begin position="107"/>
        <end position="129"/>
    </location>
</feature>
<evidence type="ECO:0000313" key="9">
    <source>
        <dbReference type="EMBL" id="KYG84695.1"/>
    </source>
</evidence>
<protein>
    <submittedName>
        <fullName evidence="9">Uncharacterized protein</fullName>
    </submittedName>
</protein>
<evidence type="ECO:0000256" key="3">
    <source>
        <dbReference type="ARBA" id="ARBA00022989"/>
    </source>
</evidence>
<dbReference type="AlphaFoldDB" id="A0A150Y1G9"/>
<evidence type="ECO:0000259" key="7">
    <source>
        <dbReference type="Pfam" id="PF01694"/>
    </source>
</evidence>
<dbReference type="GO" id="GO:0016020">
    <property type="term" value="C:membrane"/>
    <property type="evidence" value="ECO:0007669"/>
    <property type="project" value="UniProtKB-SubCell"/>
</dbReference>
<feature type="compositionally biased region" description="Low complexity" evidence="5">
    <location>
        <begin position="247"/>
        <end position="260"/>
    </location>
</feature>
<dbReference type="PANTHER" id="PTHR43066:SF11">
    <property type="entry name" value="PEPTIDASE S54 RHOMBOID DOMAIN-CONTAINING PROTEIN"/>
    <property type="match status" value="1"/>
</dbReference>
<accession>A0A150Y1G9</accession>
<dbReference type="Proteomes" id="UP000075663">
    <property type="component" value="Unassembled WGS sequence"/>
</dbReference>
<dbReference type="Gene3D" id="1.20.1540.10">
    <property type="entry name" value="Rhomboid-like"/>
    <property type="match status" value="1"/>
</dbReference>
<name>A0A150Y1G9_9BACT</name>
<dbReference type="InterPro" id="IPR035952">
    <property type="entry name" value="Rhomboid-like_sf"/>
</dbReference>
<dbReference type="Pfam" id="PF20216">
    <property type="entry name" value="DUF6576"/>
    <property type="match status" value="1"/>
</dbReference>